<organism evidence="1 2">
    <name type="scientific">Rhodovulum iodosum</name>
    <dbReference type="NCBI Taxonomy" id="68291"/>
    <lineage>
        <taxon>Bacteria</taxon>
        <taxon>Pseudomonadati</taxon>
        <taxon>Pseudomonadota</taxon>
        <taxon>Alphaproteobacteria</taxon>
        <taxon>Rhodobacterales</taxon>
        <taxon>Paracoccaceae</taxon>
        <taxon>Rhodovulum</taxon>
    </lineage>
</organism>
<gene>
    <name evidence="1" type="ORF">Ga0609869_000817</name>
</gene>
<dbReference type="EMBL" id="JBEHHI010000001">
    <property type="protein sequence ID" value="MEX5727464.1"/>
    <property type="molecule type" value="Genomic_DNA"/>
</dbReference>
<proteinExistence type="predicted"/>
<protein>
    <submittedName>
        <fullName evidence="1">Uncharacterized protein</fullName>
    </submittedName>
</protein>
<evidence type="ECO:0000313" key="1">
    <source>
        <dbReference type="EMBL" id="MEX5727464.1"/>
    </source>
</evidence>
<keyword evidence="2" id="KW-1185">Reference proteome</keyword>
<comment type="caution">
    <text evidence="1">The sequence shown here is derived from an EMBL/GenBank/DDBJ whole genome shotgun (WGS) entry which is preliminary data.</text>
</comment>
<reference evidence="1 2" key="1">
    <citation type="submission" date="2024-06" db="EMBL/GenBank/DDBJ databases">
        <title>Genome of Rhodovulum iodosum, a marine photoferrotroph.</title>
        <authorList>
            <person name="Bianchini G."/>
            <person name="Nikeleit V."/>
            <person name="Kappler A."/>
            <person name="Bryce C."/>
            <person name="Sanchez-Baracaldo P."/>
        </authorList>
    </citation>
    <scope>NUCLEOTIDE SEQUENCE [LARGE SCALE GENOMIC DNA]</scope>
    <source>
        <strain evidence="1 2">UT/N1</strain>
    </source>
</reference>
<dbReference type="RefSeq" id="WP_170168853.1">
    <property type="nucleotide sequence ID" value="NZ_JBEHHI010000001.1"/>
</dbReference>
<dbReference type="Proteomes" id="UP001560019">
    <property type="component" value="Unassembled WGS sequence"/>
</dbReference>
<name>A0ABV3XQH5_9RHOB</name>
<sequence>MLRLIAICTLLGGGWAGMKLERALHEDRCLDAGGRIDARGLCSGQTP</sequence>
<evidence type="ECO:0000313" key="2">
    <source>
        <dbReference type="Proteomes" id="UP001560019"/>
    </source>
</evidence>
<accession>A0ABV3XQH5</accession>